<dbReference type="HAMAP" id="MF_01114">
    <property type="entry name" value="RecX"/>
    <property type="match status" value="1"/>
</dbReference>
<keyword evidence="4 5" id="KW-0963">Cytoplasm</keyword>
<comment type="subcellular location">
    <subcellularLocation>
        <location evidence="1 5">Cytoplasm</location>
    </subcellularLocation>
</comment>
<evidence type="ECO:0000259" key="6">
    <source>
        <dbReference type="Pfam" id="PF02631"/>
    </source>
</evidence>
<reference evidence="9 10" key="1">
    <citation type="submission" date="2018-10" db="EMBL/GenBank/DDBJ databases">
        <title>Genomic Encyclopedia of Type Strains, Phase IV (KMG-IV): sequencing the most valuable type-strain genomes for metagenomic binning, comparative biology and taxonomic classification.</title>
        <authorList>
            <person name="Goeker M."/>
        </authorList>
    </citation>
    <scope>NUCLEOTIDE SEQUENCE [LARGE SCALE GENOMIC DNA]</scope>
    <source>
        <strain evidence="9 10">DSM 23229</strain>
    </source>
</reference>
<dbReference type="InterPro" id="IPR053926">
    <property type="entry name" value="RecX_HTH_1st"/>
</dbReference>
<evidence type="ECO:0000259" key="8">
    <source>
        <dbReference type="Pfam" id="PF21982"/>
    </source>
</evidence>
<accession>A0A420WZP4</accession>
<dbReference type="AlphaFoldDB" id="A0A420WZP4"/>
<evidence type="ECO:0000313" key="10">
    <source>
        <dbReference type="Proteomes" id="UP000281975"/>
    </source>
</evidence>
<dbReference type="InterPro" id="IPR053925">
    <property type="entry name" value="RecX_HTH_3rd"/>
</dbReference>
<dbReference type="Pfam" id="PF21982">
    <property type="entry name" value="RecX_HTH1"/>
    <property type="match status" value="1"/>
</dbReference>
<dbReference type="PANTHER" id="PTHR33602:SF1">
    <property type="entry name" value="REGULATORY PROTEIN RECX FAMILY PROTEIN"/>
    <property type="match status" value="1"/>
</dbReference>
<dbReference type="RefSeq" id="WP_121171418.1">
    <property type="nucleotide sequence ID" value="NZ_RBIN01000002.1"/>
</dbReference>
<proteinExistence type="inferred from homology"/>
<evidence type="ECO:0000256" key="1">
    <source>
        <dbReference type="ARBA" id="ARBA00004496"/>
    </source>
</evidence>
<organism evidence="9 10">
    <name type="scientific">Kushneria sinocarnis</name>
    <dbReference type="NCBI Taxonomy" id="595502"/>
    <lineage>
        <taxon>Bacteria</taxon>
        <taxon>Pseudomonadati</taxon>
        <taxon>Pseudomonadota</taxon>
        <taxon>Gammaproteobacteria</taxon>
        <taxon>Oceanospirillales</taxon>
        <taxon>Halomonadaceae</taxon>
        <taxon>Kushneria</taxon>
    </lineage>
</organism>
<dbReference type="InterPro" id="IPR053924">
    <property type="entry name" value="RecX_HTH_2nd"/>
</dbReference>
<evidence type="ECO:0000313" key="9">
    <source>
        <dbReference type="EMBL" id="RKR06762.1"/>
    </source>
</evidence>
<dbReference type="PANTHER" id="PTHR33602">
    <property type="entry name" value="REGULATORY PROTEIN RECX FAMILY PROTEIN"/>
    <property type="match status" value="1"/>
</dbReference>
<evidence type="ECO:0000256" key="2">
    <source>
        <dbReference type="ARBA" id="ARBA00009695"/>
    </source>
</evidence>
<comment type="caution">
    <text evidence="9">The sequence shown here is derived from an EMBL/GenBank/DDBJ whole genome shotgun (WGS) entry which is preliminary data.</text>
</comment>
<dbReference type="Gene3D" id="1.10.10.10">
    <property type="entry name" value="Winged helix-like DNA-binding domain superfamily/Winged helix DNA-binding domain"/>
    <property type="match status" value="3"/>
</dbReference>
<dbReference type="Pfam" id="PF21981">
    <property type="entry name" value="RecX_HTH3"/>
    <property type="match status" value="1"/>
</dbReference>
<evidence type="ECO:0000259" key="7">
    <source>
        <dbReference type="Pfam" id="PF21981"/>
    </source>
</evidence>
<evidence type="ECO:0000256" key="5">
    <source>
        <dbReference type="HAMAP-Rule" id="MF_01114"/>
    </source>
</evidence>
<evidence type="ECO:0000256" key="3">
    <source>
        <dbReference type="ARBA" id="ARBA00018111"/>
    </source>
</evidence>
<dbReference type="GO" id="GO:0005737">
    <property type="term" value="C:cytoplasm"/>
    <property type="evidence" value="ECO:0007669"/>
    <property type="project" value="UniProtKB-SubCell"/>
</dbReference>
<feature type="domain" description="RecX first three-helical" evidence="8">
    <location>
        <begin position="9"/>
        <end position="45"/>
    </location>
</feature>
<dbReference type="InterPro" id="IPR036388">
    <property type="entry name" value="WH-like_DNA-bd_sf"/>
</dbReference>
<evidence type="ECO:0000256" key="4">
    <source>
        <dbReference type="ARBA" id="ARBA00022490"/>
    </source>
</evidence>
<dbReference type="InterPro" id="IPR003783">
    <property type="entry name" value="Regulatory_RecX"/>
</dbReference>
<name>A0A420WZP4_9GAMM</name>
<feature type="domain" description="RecX second three-helical" evidence="6">
    <location>
        <begin position="54"/>
        <end position="94"/>
    </location>
</feature>
<dbReference type="Proteomes" id="UP000281975">
    <property type="component" value="Unassembled WGS sequence"/>
</dbReference>
<sequence length="154" mass="17923">MSETERDPREDAIVLLARREYSAFELRERLARREHEPEVIEQVLSTLQAEGLQSDARFAEQFVRSRINRLQGPRRIESELRQRGLDTALIGETLAQSATDWFELACQALRRRFEGPGSDRREQARRLRFLASRGFDGEQGYHALDQAWETPEGH</sequence>
<gene>
    <name evidence="5" type="primary">recX</name>
    <name evidence="9" type="ORF">C7446_0760</name>
</gene>
<dbReference type="Pfam" id="PF02631">
    <property type="entry name" value="RecX_HTH2"/>
    <property type="match status" value="1"/>
</dbReference>
<comment type="similarity">
    <text evidence="2 5">Belongs to the RecX family.</text>
</comment>
<feature type="domain" description="RecX third three-helical" evidence="7">
    <location>
        <begin position="100"/>
        <end position="143"/>
    </location>
</feature>
<dbReference type="OrthoDB" id="7066780at2"/>
<keyword evidence="10" id="KW-1185">Reference proteome</keyword>
<dbReference type="GO" id="GO:0006282">
    <property type="term" value="P:regulation of DNA repair"/>
    <property type="evidence" value="ECO:0007669"/>
    <property type="project" value="UniProtKB-UniRule"/>
</dbReference>
<comment type="function">
    <text evidence="5">Modulates RecA activity.</text>
</comment>
<protein>
    <recommendedName>
        <fullName evidence="3 5">Regulatory protein RecX</fullName>
    </recommendedName>
</protein>
<dbReference type="EMBL" id="RBIN01000002">
    <property type="protein sequence ID" value="RKR06762.1"/>
    <property type="molecule type" value="Genomic_DNA"/>
</dbReference>